<dbReference type="Proteomes" id="UP001437256">
    <property type="component" value="Unassembled WGS sequence"/>
</dbReference>
<feature type="compositionally biased region" description="Polar residues" evidence="1">
    <location>
        <begin position="130"/>
        <end position="143"/>
    </location>
</feature>
<evidence type="ECO:0000256" key="1">
    <source>
        <dbReference type="SAM" id="MobiDB-lite"/>
    </source>
</evidence>
<gene>
    <name evidence="2" type="ORF">AAF712_015610</name>
</gene>
<feature type="non-terminal residue" evidence="2">
    <location>
        <position position="612"/>
    </location>
</feature>
<name>A0ABR2Z7S7_9AGAR</name>
<proteinExistence type="predicted"/>
<feature type="compositionally biased region" description="Low complexity" evidence="1">
    <location>
        <begin position="113"/>
        <end position="122"/>
    </location>
</feature>
<sequence length="612" mass="66459">MPCRDCPLNDVCEDALEVQGYGVPGVCLACSHPVGRHTARIAEIILPPKGPCHSTGCIGFQAPVGVNPNVGTPCTRTVIQPPEGSNRVPGALCEIPYKGHSNVNPRMAPLPQPSSSSSQRSSTDLDRSVPWQNHSKPTATLVGMSTNGRRVDHYERVRDSGATTSAFSTKGAASARVPRCPFAINSKSVSVSKGKAAVQGKTLHIYIFPESVRPVDPQSLNPANGYRPVSSVSAKGYRIDNSCIVEFCNRLRDDANFFVTVVLSPGENVKQVVTDAIYDHLTNQVSINIPSSSDFFDVIWGNKPRSGASRRYEVFYGACAVSWWGKNVFTKAATIKEALGFEEDTIFIGDGVFAIGGHPCIAFKLFHGYISLSDCITLPSDPDPLHDQENQWSIGCLSECNPIQDPSKLLHSPYPGHLPLHPEDLFIPSLEWDEETDVEGILTSTQSSHVQATQDVSGSYHPVDIDNGETTFDDDIRAALDASRISAESTNTIRWRNVNDSRAHRRLPALLKSATVPGPACQGLVLIPWSQVSSRNMKPFVCPAIEFLPYTATPANKCEYLNSLDEFRSPSAQPIVVCSTTVTNVPVIARLFVDQLVYKFGGGTERPIMPDG</sequence>
<accession>A0ABR2Z7S7</accession>
<protein>
    <submittedName>
        <fullName evidence="2">Uncharacterized protein</fullName>
    </submittedName>
</protein>
<evidence type="ECO:0000313" key="2">
    <source>
        <dbReference type="EMBL" id="KAL0057735.1"/>
    </source>
</evidence>
<organism evidence="2 3">
    <name type="scientific">Marasmius tenuissimus</name>
    <dbReference type="NCBI Taxonomy" id="585030"/>
    <lineage>
        <taxon>Eukaryota</taxon>
        <taxon>Fungi</taxon>
        <taxon>Dikarya</taxon>
        <taxon>Basidiomycota</taxon>
        <taxon>Agaricomycotina</taxon>
        <taxon>Agaricomycetes</taxon>
        <taxon>Agaricomycetidae</taxon>
        <taxon>Agaricales</taxon>
        <taxon>Marasmiineae</taxon>
        <taxon>Marasmiaceae</taxon>
        <taxon>Marasmius</taxon>
    </lineage>
</organism>
<dbReference type="EMBL" id="JBBXMP010000449">
    <property type="protein sequence ID" value="KAL0057735.1"/>
    <property type="molecule type" value="Genomic_DNA"/>
</dbReference>
<keyword evidence="3" id="KW-1185">Reference proteome</keyword>
<reference evidence="2 3" key="1">
    <citation type="submission" date="2024-05" db="EMBL/GenBank/DDBJ databases">
        <title>A draft genome resource for the thread blight pathogen Marasmius tenuissimus strain MS-2.</title>
        <authorList>
            <person name="Yulfo-Soto G.E."/>
            <person name="Baruah I.K."/>
            <person name="Amoako-Attah I."/>
            <person name="Bukari Y."/>
            <person name="Meinhardt L.W."/>
            <person name="Bailey B.A."/>
            <person name="Cohen S.P."/>
        </authorList>
    </citation>
    <scope>NUCLEOTIDE SEQUENCE [LARGE SCALE GENOMIC DNA]</scope>
    <source>
        <strain evidence="2 3">MS-2</strain>
    </source>
</reference>
<comment type="caution">
    <text evidence="2">The sequence shown here is derived from an EMBL/GenBank/DDBJ whole genome shotgun (WGS) entry which is preliminary data.</text>
</comment>
<evidence type="ECO:0000313" key="3">
    <source>
        <dbReference type="Proteomes" id="UP001437256"/>
    </source>
</evidence>
<feature type="region of interest" description="Disordered" evidence="1">
    <location>
        <begin position="103"/>
        <end position="143"/>
    </location>
</feature>